<comment type="caution">
    <text evidence="2">The sequence shown here is derived from an EMBL/GenBank/DDBJ whole genome shotgun (WGS) entry which is preliminary data.</text>
</comment>
<feature type="transmembrane region" description="Helical" evidence="1">
    <location>
        <begin position="46"/>
        <end position="67"/>
    </location>
</feature>
<keyword evidence="3" id="KW-1185">Reference proteome</keyword>
<dbReference type="AlphaFoldDB" id="A0A7X4H9Y8"/>
<keyword evidence="1" id="KW-0812">Transmembrane</keyword>
<feature type="transmembrane region" description="Helical" evidence="1">
    <location>
        <begin position="79"/>
        <end position="96"/>
    </location>
</feature>
<keyword evidence="1" id="KW-0472">Membrane</keyword>
<name>A0A7X4H9Y8_9BURK</name>
<gene>
    <name evidence="2" type="ORF">GTP77_08355</name>
</gene>
<feature type="transmembrane region" description="Helical" evidence="1">
    <location>
        <begin position="7"/>
        <end position="34"/>
    </location>
</feature>
<sequence length="138" mass="14884">MKIFASVAVICTRLCCALLGFGMLFVSIPLALVLNAFSSEEATASPWQMMVLVIGGACLLASGFVMFAVGWRARSRERAYRGATFALLLVPLAAWAKLMTSPIQFPPTSLAVVLSAFTVWLLLLCAWPELLETPMPAT</sequence>
<dbReference type="RefSeq" id="WP_161071705.1">
    <property type="nucleotide sequence ID" value="NZ_CP086370.1"/>
</dbReference>
<keyword evidence="1" id="KW-1133">Transmembrane helix</keyword>
<dbReference type="EMBL" id="WWCU01000006">
    <property type="protein sequence ID" value="MYN07351.1"/>
    <property type="molecule type" value="Genomic_DNA"/>
</dbReference>
<evidence type="ECO:0000313" key="2">
    <source>
        <dbReference type="EMBL" id="MYN07351.1"/>
    </source>
</evidence>
<accession>A0A7X4H9Y8</accession>
<evidence type="ECO:0000313" key="3">
    <source>
        <dbReference type="Proteomes" id="UP000450676"/>
    </source>
</evidence>
<organism evidence="2 3">
    <name type="scientific">Pseudoduganella aquatica</name>
    <dbReference type="NCBI Taxonomy" id="2660641"/>
    <lineage>
        <taxon>Bacteria</taxon>
        <taxon>Pseudomonadati</taxon>
        <taxon>Pseudomonadota</taxon>
        <taxon>Betaproteobacteria</taxon>
        <taxon>Burkholderiales</taxon>
        <taxon>Oxalobacteraceae</taxon>
        <taxon>Telluria group</taxon>
        <taxon>Pseudoduganella</taxon>
    </lineage>
</organism>
<reference evidence="2 3" key="1">
    <citation type="submission" date="2019-12" db="EMBL/GenBank/DDBJ databases">
        <title>Novel species isolated from a subtropical stream in China.</title>
        <authorList>
            <person name="Lu H."/>
        </authorList>
    </citation>
    <scope>NUCLEOTIDE SEQUENCE [LARGE SCALE GENOMIC DNA]</scope>
    <source>
        <strain evidence="2 3">FT127W</strain>
    </source>
</reference>
<dbReference type="Proteomes" id="UP000450676">
    <property type="component" value="Unassembled WGS sequence"/>
</dbReference>
<protein>
    <submittedName>
        <fullName evidence="2">Uncharacterized protein</fullName>
    </submittedName>
</protein>
<feature type="transmembrane region" description="Helical" evidence="1">
    <location>
        <begin position="108"/>
        <end position="127"/>
    </location>
</feature>
<evidence type="ECO:0000256" key="1">
    <source>
        <dbReference type="SAM" id="Phobius"/>
    </source>
</evidence>
<proteinExistence type="predicted"/>